<sequence length="372" mass="39760">MQSADANVDVLIRGAGAVGSSLALALSAQGLSVALLGREEAPRGPDVRTYALNASAVSLLRELRVWDALPPEAIAPVYDMWVAGDAPGARLDFSAWQQGVSELAFIVDAGALDEQLAAALRFAPRVTRVREPVSARLTALCEGRDSASRQARGVEFAAKAYGHHGVAARLASDQPHQGVARQWFRAPDVLALLPFNRPEPGASHGLVWSVPAERAEALLAMPPEDFERELNDATQGSAGRLQLGSERAAWPLMLAAASEVSGEGWVLLGDAAHLVHPLAGQGLNLGLADVACLARVLAAREPWRGLGDARLLRRFARERYLPNLAMGQLTDALQRLFASDAGLVREARNRGLTALNHLPPLKRWLTQRALGL</sequence>
<evidence type="ECO:0000256" key="5">
    <source>
        <dbReference type="ARBA" id="ARBA00022827"/>
    </source>
</evidence>
<dbReference type="NCBIfam" id="TIGR01988">
    <property type="entry name" value="Ubi-OHases"/>
    <property type="match status" value="1"/>
</dbReference>
<keyword evidence="10" id="KW-1185">Reference proteome</keyword>
<keyword evidence="5" id="KW-0274">FAD</keyword>
<evidence type="ECO:0000256" key="2">
    <source>
        <dbReference type="ARBA" id="ARBA00004749"/>
    </source>
</evidence>
<feature type="domain" description="FAD-binding" evidence="8">
    <location>
        <begin position="8"/>
        <end position="73"/>
    </location>
</feature>
<dbReference type="InterPro" id="IPR036188">
    <property type="entry name" value="FAD/NAD-bd_sf"/>
</dbReference>
<keyword evidence="7 9" id="KW-0503">Monooxygenase</keyword>
<feature type="domain" description="FAD-binding" evidence="8">
    <location>
        <begin position="126"/>
        <end position="319"/>
    </location>
</feature>
<proteinExistence type="inferred from homology"/>
<keyword evidence="4" id="KW-0285">Flavoprotein</keyword>
<dbReference type="SUPFAM" id="SSF51905">
    <property type="entry name" value="FAD/NAD(P)-binding domain"/>
    <property type="match status" value="1"/>
</dbReference>
<dbReference type="InterPro" id="IPR051205">
    <property type="entry name" value="UbiH/COQ6_monooxygenase"/>
</dbReference>
<dbReference type="Gene3D" id="3.30.9.10">
    <property type="entry name" value="D-Amino Acid Oxidase, subunit A, domain 2"/>
    <property type="match status" value="1"/>
</dbReference>
<evidence type="ECO:0000256" key="7">
    <source>
        <dbReference type="ARBA" id="ARBA00023033"/>
    </source>
</evidence>
<dbReference type="EMBL" id="JBDPZD010000006">
    <property type="protein sequence ID" value="MEO3693266.1"/>
    <property type="molecule type" value="Genomic_DNA"/>
</dbReference>
<evidence type="ECO:0000259" key="8">
    <source>
        <dbReference type="Pfam" id="PF01494"/>
    </source>
</evidence>
<dbReference type="PROSITE" id="PS01304">
    <property type="entry name" value="UBIH"/>
    <property type="match status" value="1"/>
</dbReference>
<evidence type="ECO:0000256" key="3">
    <source>
        <dbReference type="ARBA" id="ARBA00005349"/>
    </source>
</evidence>
<dbReference type="InterPro" id="IPR010971">
    <property type="entry name" value="UbiH/COQ6"/>
</dbReference>
<evidence type="ECO:0000313" key="9">
    <source>
        <dbReference type="EMBL" id="MEO3693266.1"/>
    </source>
</evidence>
<dbReference type="RefSeq" id="WP_347706078.1">
    <property type="nucleotide sequence ID" value="NZ_JBDPZD010000006.1"/>
</dbReference>
<evidence type="ECO:0000313" key="10">
    <source>
        <dbReference type="Proteomes" id="UP001495147"/>
    </source>
</evidence>
<comment type="similarity">
    <text evidence="3">Belongs to the UbiH/COQ6 family.</text>
</comment>
<dbReference type="InterPro" id="IPR002938">
    <property type="entry name" value="FAD-bd"/>
</dbReference>
<dbReference type="Proteomes" id="UP001495147">
    <property type="component" value="Unassembled WGS sequence"/>
</dbReference>
<evidence type="ECO:0000256" key="6">
    <source>
        <dbReference type="ARBA" id="ARBA00023002"/>
    </source>
</evidence>
<dbReference type="PANTHER" id="PTHR43876">
    <property type="entry name" value="UBIQUINONE BIOSYNTHESIS MONOOXYGENASE COQ6, MITOCHONDRIAL"/>
    <property type="match status" value="1"/>
</dbReference>
<dbReference type="GO" id="GO:0004497">
    <property type="term" value="F:monooxygenase activity"/>
    <property type="evidence" value="ECO:0007669"/>
    <property type="project" value="UniProtKB-KW"/>
</dbReference>
<evidence type="ECO:0000256" key="1">
    <source>
        <dbReference type="ARBA" id="ARBA00001974"/>
    </source>
</evidence>
<comment type="caution">
    <text evidence="9">The sequence shown here is derived from an EMBL/GenBank/DDBJ whole genome shotgun (WGS) entry which is preliminary data.</text>
</comment>
<comment type="pathway">
    <text evidence="2">Cofactor biosynthesis; ubiquinone biosynthesis.</text>
</comment>
<accession>A0ABV0G6A2</accession>
<gene>
    <name evidence="9" type="ORF">ABDJ85_17485</name>
</gene>
<comment type="cofactor">
    <cofactor evidence="1">
        <name>FAD</name>
        <dbReference type="ChEBI" id="CHEBI:57692"/>
    </cofactor>
</comment>
<keyword evidence="6" id="KW-0560">Oxidoreductase</keyword>
<evidence type="ECO:0000256" key="4">
    <source>
        <dbReference type="ARBA" id="ARBA00022630"/>
    </source>
</evidence>
<protein>
    <submittedName>
        <fullName evidence="9">FAD-dependent monooxygenase</fullName>
    </submittedName>
</protein>
<dbReference type="PRINTS" id="PR00420">
    <property type="entry name" value="RNGMNOXGNASE"/>
</dbReference>
<organism evidence="9 10">
    <name type="scientific">Roseateles paludis</name>
    <dbReference type="NCBI Taxonomy" id="3145238"/>
    <lineage>
        <taxon>Bacteria</taxon>
        <taxon>Pseudomonadati</taxon>
        <taxon>Pseudomonadota</taxon>
        <taxon>Betaproteobacteria</taxon>
        <taxon>Burkholderiales</taxon>
        <taxon>Sphaerotilaceae</taxon>
        <taxon>Roseateles</taxon>
    </lineage>
</organism>
<dbReference type="Gene3D" id="3.50.50.60">
    <property type="entry name" value="FAD/NAD(P)-binding domain"/>
    <property type="match status" value="2"/>
</dbReference>
<reference evidence="9 10" key="1">
    <citation type="submission" date="2024-05" db="EMBL/GenBank/DDBJ databases">
        <title>Roseateles sp. DJS-2-20 16S ribosomal RNA gene Genome sequencing and assembly.</title>
        <authorList>
            <person name="Woo H."/>
        </authorList>
    </citation>
    <scope>NUCLEOTIDE SEQUENCE [LARGE SCALE GENOMIC DNA]</scope>
    <source>
        <strain evidence="9 10">DJS-2-20</strain>
    </source>
</reference>
<dbReference type="InterPro" id="IPR018168">
    <property type="entry name" value="Ubi_Hdrlase_CS"/>
</dbReference>
<dbReference type="Pfam" id="PF01494">
    <property type="entry name" value="FAD_binding_3"/>
    <property type="match status" value="2"/>
</dbReference>
<name>A0ABV0G6A2_9BURK</name>
<dbReference type="PANTHER" id="PTHR43876:SF7">
    <property type="entry name" value="UBIQUINONE BIOSYNTHESIS MONOOXYGENASE COQ6, MITOCHONDRIAL"/>
    <property type="match status" value="1"/>
</dbReference>